<sequence length="614" mass="69541">GFAQLCAVCRPALCHRRVLLGHRDLRASQQRREVPKKMDLNQDLPSGQDPLSKCLHARKELETAIQTLLKTEQQVKENGREVKAEIQSCISRHLECLRSREIWLLEQADLIQQLKEEALQHQAQQLYWLLGQFNCLIHQLETPHSNDLANQITVCLERLGSLALNPEETSTLSFEADVPYLRKAITTFGSINTVNCEASPVIVSPVPCSFVTQNPWLLNNCYVPPIDQKPHSGTLSPSLSEWLLEGKVTGISSCPALYIPSSSPQDWLLNSDITGHNEFSEMPAPPTFDMEKIWGKLGELHNWLLQSQNKESCPEKTGVRTRENSESSSFSFEKVEDVDFDLEDQEEMDLSEWLISSATTEDSISDVDKWKLLFQPFVQDYSISDWLHKVESCSNCCGGNTAALEIENLGNLRCLNEQLGGKKAPVFVDEMWLLKESQPVFKMEEICKANEPCSTLSECVCDESCEKDALRKWLLKKEGKDKNGIPLNPEHMAKDKESEKSKPSINMWLHPCKRNSGDQTCTKKTEECDPLIRHFRQLLETPLANWVVESATAEKAENEISSSKWKLNPVENLSPFHLPLDTGCWVLSSKNIDNVEKSAQPALEDKWLLRKKSS</sequence>
<feature type="domain" description="Nuclear receptor coactivator 4 N-terminal" evidence="1">
    <location>
        <begin position="71"/>
        <end position="177"/>
    </location>
</feature>
<evidence type="ECO:0000313" key="2">
    <source>
        <dbReference type="EMBL" id="CAI9570323.1"/>
    </source>
</evidence>
<dbReference type="InterPro" id="IPR039947">
    <property type="entry name" value="NCoA-4"/>
</dbReference>
<dbReference type="PANTHER" id="PTHR17085">
    <property type="entry name" value="NUCLEAR RECEPTOR COACTIVATOR 4"/>
    <property type="match status" value="1"/>
</dbReference>
<evidence type="ECO:0000259" key="1">
    <source>
        <dbReference type="Pfam" id="PF12489"/>
    </source>
</evidence>
<dbReference type="Proteomes" id="UP001162483">
    <property type="component" value="Unassembled WGS sequence"/>
</dbReference>
<proteinExistence type="predicted"/>
<reference evidence="2" key="1">
    <citation type="submission" date="2023-05" db="EMBL/GenBank/DDBJ databases">
        <authorList>
            <person name="Stuckert A."/>
        </authorList>
    </citation>
    <scope>NUCLEOTIDE SEQUENCE</scope>
</reference>
<dbReference type="EMBL" id="CATNWA010014309">
    <property type="protein sequence ID" value="CAI9570323.1"/>
    <property type="molecule type" value="Genomic_DNA"/>
</dbReference>
<protein>
    <recommendedName>
        <fullName evidence="1">Nuclear receptor coactivator 4 N-terminal domain-containing protein</fullName>
    </recommendedName>
</protein>
<feature type="non-terminal residue" evidence="2">
    <location>
        <position position="1"/>
    </location>
</feature>
<dbReference type="InterPro" id="IPR022174">
    <property type="entry name" value="NCOA4_N"/>
</dbReference>
<keyword evidence="3" id="KW-1185">Reference proteome</keyword>
<organism evidence="2 3">
    <name type="scientific">Staurois parvus</name>
    <dbReference type="NCBI Taxonomy" id="386267"/>
    <lineage>
        <taxon>Eukaryota</taxon>
        <taxon>Metazoa</taxon>
        <taxon>Chordata</taxon>
        <taxon>Craniata</taxon>
        <taxon>Vertebrata</taxon>
        <taxon>Euteleostomi</taxon>
        <taxon>Amphibia</taxon>
        <taxon>Batrachia</taxon>
        <taxon>Anura</taxon>
        <taxon>Neobatrachia</taxon>
        <taxon>Ranoidea</taxon>
        <taxon>Ranidae</taxon>
        <taxon>Staurois</taxon>
    </lineage>
</organism>
<accession>A0ABN9DCN2</accession>
<dbReference type="PANTHER" id="PTHR17085:SF3">
    <property type="entry name" value="NUCLEAR RECEPTOR COACTIVATOR 4"/>
    <property type="match status" value="1"/>
</dbReference>
<comment type="caution">
    <text evidence="2">The sequence shown here is derived from an EMBL/GenBank/DDBJ whole genome shotgun (WGS) entry which is preliminary data.</text>
</comment>
<feature type="domain" description="Nuclear receptor coactivator 4 N-terminal" evidence="1">
    <location>
        <begin position="238"/>
        <end position="362"/>
    </location>
</feature>
<evidence type="ECO:0000313" key="3">
    <source>
        <dbReference type="Proteomes" id="UP001162483"/>
    </source>
</evidence>
<dbReference type="Pfam" id="PF12489">
    <property type="entry name" value="ARA70"/>
    <property type="match status" value="2"/>
</dbReference>
<name>A0ABN9DCN2_9NEOB</name>
<gene>
    <name evidence="2" type="ORF">SPARVUS_LOCUS7083827</name>
</gene>